<keyword evidence="2 9" id="KW-0963">Cytoplasm</keyword>
<dbReference type="GO" id="GO:0005524">
    <property type="term" value="F:ATP binding"/>
    <property type="evidence" value="ECO:0007669"/>
    <property type="project" value="UniProtKB-UniRule"/>
</dbReference>
<evidence type="ECO:0000256" key="9">
    <source>
        <dbReference type="HAMAP-Rule" id="MF_01852"/>
    </source>
</evidence>
<evidence type="ECO:0000256" key="5">
    <source>
        <dbReference type="ARBA" id="ARBA00022695"/>
    </source>
</evidence>
<gene>
    <name evidence="9" type="primary">tsaC</name>
    <name evidence="11" type="ORF">BECKLFY1418B_GA0070995_100412</name>
    <name evidence="12" type="ORF">BECKLFY1418C_GA0070996_101616</name>
</gene>
<dbReference type="InterPro" id="IPR050156">
    <property type="entry name" value="TC-AMP_synthase_SUA5"/>
</dbReference>
<evidence type="ECO:0000256" key="4">
    <source>
        <dbReference type="ARBA" id="ARBA00022694"/>
    </source>
</evidence>
<dbReference type="EC" id="2.7.7.87" evidence="9"/>
<evidence type="ECO:0000256" key="3">
    <source>
        <dbReference type="ARBA" id="ARBA00022679"/>
    </source>
</evidence>
<evidence type="ECO:0000256" key="2">
    <source>
        <dbReference type="ARBA" id="ARBA00022490"/>
    </source>
</evidence>
<comment type="function">
    <text evidence="9">Required for the formation of a threonylcarbamoyl group on adenosine at position 37 (t(6)A37) in tRNAs that read codons beginning with adenine. Catalyzes the conversion of L-threonine, HCO(3)(-)/CO(2) and ATP to give threonylcarbamoyl-AMP (TC-AMP) as the acyladenylate intermediate, with the release of diphosphate.</text>
</comment>
<reference evidence="11" key="1">
    <citation type="submission" date="2019-02" db="EMBL/GenBank/DDBJ databases">
        <authorList>
            <person name="Gruber-Vodicka R. H."/>
            <person name="Seah K. B. B."/>
        </authorList>
    </citation>
    <scope>NUCLEOTIDE SEQUENCE</scope>
    <source>
        <strain evidence="12">BECK_BY7</strain>
        <strain evidence="11">BECK_M7</strain>
    </source>
</reference>
<comment type="similarity">
    <text evidence="9">Belongs to the SUA5 family. TsaC subfamily.</text>
</comment>
<evidence type="ECO:0000256" key="1">
    <source>
        <dbReference type="ARBA" id="ARBA00004496"/>
    </source>
</evidence>
<dbReference type="HAMAP" id="MF_01852">
    <property type="entry name" value="TsaC"/>
    <property type="match status" value="1"/>
</dbReference>
<comment type="subcellular location">
    <subcellularLocation>
        <location evidence="1 9">Cytoplasm</location>
    </subcellularLocation>
</comment>
<evidence type="ECO:0000256" key="7">
    <source>
        <dbReference type="ARBA" id="ARBA00022840"/>
    </source>
</evidence>
<dbReference type="GO" id="GO:0006450">
    <property type="term" value="P:regulation of translational fidelity"/>
    <property type="evidence" value="ECO:0007669"/>
    <property type="project" value="TreeGrafter"/>
</dbReference>
<dbReference type="GO" id="GO:0005737">
    <property type="term" value="C:cytoplasm"/>
    <property type="evidence" value="ECO:0007669"/>
    <property type="project" value="UniProtKB-SubCell"/>
</dbReference>
<accession>A0A450U5S1</accession>
<evidence type="ECO:0000256" key="8">
    <source>
        <dbReference type="ARBA" id="ARBA00048366"/>
    </source>
</evidence>
<dbReference type="PANTHER" id="PTHR17490:SF18">
    <property type="entry name" value="THREONYLCARBAMOYL-AMP SYNTHASE"/>
    <property type="match status" value="1"/>
</dbReference>
<keyword evidence="7 9" id="KW-0067">ATP-binding</keyword>
<keyword evidence="3 9" id="KW-0808">Transferase</keyword>
<dbReference type="PROSITE" id="PS51163">
    <property type="entry name" value="YRDC"/>
    <property type="match status" value="1"/>
</dbReference>
<sequence>MNTTHHHDRACTWHLRRAASVLRMGGIIAYPTESVFGLGCDPRNGDAVLRLLALKNRDISQGLILVAARFSQLRPFVEPLNPVRMRDVEASWPGPITWTFPTPSTTPGYLTGRHASLAVRVSAQSQVVALCNCFGGALVSTSANLSRRPATRTALDVRRHFGQLLDYILPGSVGGRRRPSEIRDGLTGRVFRPGG</sequence>
<keyword evidence="4 9" id="KW-0819">tRNA processing</keyword>
<dbReference type="PANTHER" id="PTHR17490">
    <property type="entry name" value="SUA5"/>
    <property type="match status" value="1"/>
</dbReference>
<name>A0A450U5S1_9GAMM</name>
<dbReference type="InterPro" id="IPR017945">
    <property type="entry name" value="DHBP_synth_RibB-like_a/b_dom"/>
</dbReference>
<proteinExistence type="inferred from homology"/>
<dbReference type="EMBL" id="CAADFN010000016">
    <property type="protein sequence ID" value="VFK15557.1"/>
    <property type="molecule type" value="Genomic_DNA"/>
</dbReference>
<evidence type="ECO:0000256" key="6">
    <source>
        <dbReference type="ARBA" id="ARBA00022741"/>
    </source>
</evidence>
<evidence type="ECO:0000313" key="11">
    <source>
        <dbReference type="EMBL" id="VFJ86677.1"/>
    </source>
</evidence>
<keyword evidence="6 9" id="KW-0547">Nucleotide-binding</keyword>
<dbReference type="GO" id="GO:0002949">
    <property type="term" value="P:tRNA threonylcarbamoyladenosine modification"/>
    <property type="evidence" value="ECO:0007669"/>
    <property type="project" value="UniProtKB-UniRule"/>
</dbReference>
<evidence type="ECO:0000259" key="10">
    <source>
        <dbReference type="PROSITE" id="PS51163"/>
    </source>
</evidence>
<dbReference type="GO" id="GO:0061710">
    <property type="term" value="F:L-threonylcarbamoyladenylate synthase"/>
    <property type="evidence" value="ECO:0007669"/>
    <property type="project" value="UniProtKB-EC"/>
</dbReference>
<dbReference type="EMBL" id="CAADFF010000004">
    <property type="protein sequence ID" value="VFJ86677.1"/>
    <property type="molecule type" value="Genomic_DNA"/>
</dbReference>
<dbReference type="GO" id="GO:0000049">
    <property type="term" value="F:tRNA binding"/>
    <property type="evidence" value="ECO:0007669"/>
    <property type="project" value="TreeGrafter"/>
</dbReference>
<dbReference type="AlphaFoldDB" id="A0A450U5S1"/>
<dbReference type="SUPFAM" id="SSF55821">
    <property type="entry name" value="YrdC/RibB"/>
    <property type="match status" value="1"/>
</dbReference>
<dbReference type="Gene3D" id="3.90.870.10">
    <property type="entry name" value="DHBP synthase"/>
    <property type="match status" value="1"/>
</dbReference>
<dbReference type="InterPro" id="IPR023535">
    <property type="entry name" value="TC-AMP_synthase"/>
</dbReference>
<dbReference type="InterPro" id="IPR006070">
    <property type="entry name" value="Sua5-like_dom"/>
</dbReference>
<dbReference type="Pfam" id="PF01300">
    <property type="entry name" value="Sua5_yciO_yrdC"/>
    <property type="match status" value="1"/>
</dbReference>
<comment type="catalytic activity">
    <reaction evidence="8 9">
        <text>L-threonine + hydrogencarbonate + ATP = L-threonylcarbamoyladenylate + diphosphate + H2O</text>
        <dbReference type="Rhea" id="RHEA:36407"/>
        <dbReference type="ChEBI" id="CHEBI:15377"/>
        <dbReference type="ChEBI" id="CHEBI:17544"/>
        <dbReference type="ChEBI" id="CHEBI:30616"/>
        <dbReference type="ChEBI" id="CHEBI:33019"/>
        <dbReference type="ChEBI" id="CHEBI:57926"/>
        <dbReference type="ChEBI" id="CHEBI:73682"/>
        <dbReference type="EC" id="2.7.7.87"/>
    </reaction>
</comment>
<dbReference type="GO" id="GO:0003725">
    <property type="term" value="F:double-stranded RNA binding"/>
    <property type="evidence" value="ECO:0007669"/>
    <property type="project" value="InterPro"/>
</dbReference>
<evidence type="ECO:0000313" key="12">
    <source>
        <dbReference type="EMBL" id="VFK15557.1"/>
    </source>
</evidence>
<dbReference type="FunFam" id="3.90.870.10:FF:000004">
    <property type="entry name" value="Threonylcarbamoyl-AMP synthase"/>
    <property type="match status" value="1"/>
</dbReference>
<organism evidence="11">
    <name type="scientific">Candidatus Kentrum sp. LFY</name>
    <dbReference type="NCBI Taxonomy" id="2126342"/>
    <lineage>
        <taxon>Bacteria</taxon>
        <taxon>Pseudomonadati</taxon>
        <taxon>Pseudomonadota</taxon>
        <taxon>Gammaproteobacteria</taxon>
        <taxon>Candidatus Kentrum</taxon>
    </lineage>
</organism>
<protein>
    <recommendedName>
        <fullName evidence="9">Threonylcarbamoyl-AMP synthase</fullName>
        <shortName evidence="9">TC-AMP synthase</shortName>
        <ecNumber evidence="9">2.7.7.87</ecNumber>
    </recommendedName>
    <alternativeName>
        <fullName evidence="9">L-threonylcarbamoyladenylate synthase</fullName>
    </alternativeName>
    <alternativeName>
        <fullName evidence="9">t(6)A37 threonylcarbamoyladenosine biosynthesis protein TsaC</fullName>
    </alternativeName>
    <alternativeName>
        <fullName evidence="9">tRNA threonylcarbamoyladenosine biosynthesis protein TsaC</fullName>
    </alternativeName>
</protein>
<feature type="domain" description="YrdC-like" evidence="10">
    <location>
        <begin position="12"/>
        <end position="195"/>
    </location>
</feature>
<keyword evidence="5 9" id="KW-0548">Nucleotidyltransferase</keyword>